<gene>
    <name evidence="5" type="ORF">AV274_2708</name>
</gene>
<dbReference type="InterPro" id="IPR006073">
    <property type="entry name" value="GTP-bd"/>
</dbReference>
<dbReference type="Gene3D" id="3.30.300.20">
    <property type="match status" value="1"/>
</dbReference>
<keyword evidence="2" id="KW-0547">Nucleotide-binding</keyword>
<dbReference type="CDD" id="cd04163">
    <property type="entry name" value="Era"/>
    <property type="match status" value="1"/>
</dbReference>
<accession>A0A196SI55</accession>
<evidence type="ECO:0000259" key="4">
    <source>
        <dbReference type="Pfam" id="PF01926"/>
    </source>
</evidence>
<evidence type="ECO:0000313" key="5">
    <source>
        <dbReference type="EMBL" id="OAO15634.1"/>
    </source>
</evidence>
<dbReference type="PANTHER" id="PTHR42698:SF1">
    <property type="entry name" value="GTPASE ERA, MITOCHONDRIAL"/>
    <property type="match status" value="1"/>
</dbReference>
<dbReference type="GO" id="GO:0000028">
    <property type="term" value="P:ribosomal small subunit assembly"/>
    <property type="evidence" value="ECO:0007669"/>
    <property type="project" value="TreeGrafter"/>
</dbReference>
<dbReference type="GO" id="GO:0005525">
    <property type="term" value="F:GTP binding"/>
    <property type="evidence" value="ECO:0007669"/>
    <property type="project" value="UniProtKB-KW"/>
</dbReference>
<sequence length="403" mass="45631">MLRIAPTLGATLRRSLFRNFVRCYSKQDFHFDDSDYDSLTKEEEVDLIGIYQTLNRIMDQKPTHHYTTHDPIPKEIVQDDPSIAYLIEEKKEEPRKPDEPRFLTIGLCGAPNVGKSTLLNALVGEKVSAVSNKPNTTRRSMLGRRSIGSTELLFFDTPGIVQPSVASTPEKRLAMVAESTIQPLDAILAMIDASLPFNETQRGVLKKACDISFAQDSLLYIALNKVDLVTPKDLLIEYAISVSSVVWKKKIELVYSNPNATLKQKEWENEALFMISALQKDGVDAILDALVSKAKPGHWKEEKTVEQKRPEISKERVSEIVREKVFKYYNYDVPFDLRVEAVDSIPKEGEILLRQRIVVDKREDASKLEAIRRKVEKTSGLELSSLFHQRVKVSVSIVSNSEP</sequence>
<dbReference type="GO" id="GO:0019843">
    <property type="term" value="F:rRNA binding"/>
    <property type="evidence" value="ECO:0007669"/>
    <property type="project" value="TreeGrafter"/>
</dbReference>
<dbReference type="InterPro" id="IPR005225">
    <property type="entry name" value="Small_GTP-bd"/>
</dbReference>
<keyword evidence="6" id="KW-1185">Reference proteome</keyword>
<feature type="domain" description="G" evidence="4">
    <location>
        <begin position="104"/>
        <end position="203"/>
    </location>
</feature>
<dbReference type="OrthoDB" id="8954335at2759"/>
<keyword evidence="3" id="KW-0342">GTP-binding</keyword>
<evidence type="ECO:0000256" key="1">
    <source>
        <dbReference type="ARBA" id="ARBA00007921"/>
    </source>
</evidence>
<protein>
    <submittedName>
        <fullName evidence="5">Gtp-binding protein</fullName>
    </submittedName>
</protein>
<dbReference type="PRINTS" id="PR00326">
    <property type="entry name" value="GTP1OBG"/>
</dbReference>
<dbReference type="GO" id="GO:0043024">
    <property type="term" value="F:ribosomal small subunit binding"/>
    <property type="evidence" value="ECO:0007669"/>
    <property type="project" value="TreeGrafter"/>
</dbReference>
<dbReference type="AlphaFoldDB" id="A0A196SI55"/>
<dbReference type="InterPro" id="IPR027417">
    <property type="entry name" value="P-loop_NTPase"/>
</dbReference>
<evidence type="ECO:0000313" key="6">
    <source>
        <dbReference type="Proteomes" id="UP000078348"/>
    </source>
</evidence>
<dbReference type="Pfam" id="PF01926">
    <property type="entry name" value="MMR_HSR1"/>
    <property type="match status" value="1"/>
</dbReference>
<dbReference type="Gene3D" id="3.40.50.300">
    <property type="entry name" value="P-loop containing nucleotide triphosphate hydrolases"/>
    <property type="match status" value="1"/>
</dbReference>
<dbReference type="STRING" id="478820.A0A196SI55"/>
<dbReference type="InterPro" id="IPR009019">
    <property type="entry name" value="KH_sf_prok-type"/>
</dbReference>
<proteinExistence type="inferred from homology"/>
<comment type="similarity">
    <text evidence="1">Belongs to the TRAFAC class TrmE-Era-EngA-EngB-Septin-like GTPase superfamily. Era GTPase family.</text>
</comment>
<dbReference type="PANTHER" id="PTHR42698">
    <property type="entry name" value="GTPASE ERA"/>
    <property type="match status" value="1"/>
</dbReference>
<dbReference type="InterPro" id="IPR005662">
    <property type="entry name" value="GTPase_Era-like"/>
</dbReference>
<dbReference type="EMBL" id="LXWW01000129">
    <property type="protein sequence ID" value="OAO15634.1"/>
    <property type="molecule type" value="Genomic_DNA"/>
</dbReference>
<dbReference type="InterPro" id="IPR030388">
    <property type="entry name" value="G_ERA_dom"/>
</dbReference>
<dbReference type="InterPro" id="IPR015946">
    <property type="entry name" value="KH_dom-like_a/b"/>
</dbReference>
<comment type="caution">
    <text evidence="5">The sequence shown here is derived from an EMBL/GenBank/DDBJ whole genome shotgun (WGS) entry which is preliminary data.</text>
</comment>
<dbReference type="SUPFAM" id="SSF52540">
    <property type="entry name" value="P-loop containing nucleoside triphosphate hydrolases"/>
    <property type="match status" value="1"/>
</dbReference>
<name>A0A196SI55_BLAHN</name>
<reference evidence="5 6" key="1">
    <citation type="submission" date="2016-05" db="EMBL/GenBank/DDBJ databases">
        <title>Nuclear genome of Blastocystis sp. subtype 1 NandII.</title>
        <authorList>
            <person name="Gentekaki E."/>
            <person name="Curtis B."/>
            <person name="Stairs C."/>
            <person name="Eme L."/>
            <person name="Herman E."/>
            <person name="Klimes V."/>
            <person name="Arias M.C."/>
            <person name="Elias M."/>
            <person name="Hilliou F."/>
            <person name="Klute M."/>
            <person name="Malik S.-B."/>
            <person name="Pightling A."/>
            <person name="Rachubinski R."/>
            <person name="Salas D."/>
            <person name="Schlacht A."/>
            <person name="Suga H."/>
            <person name="Archibald J."/>
            <person name="Ball S.G."/>
            <person name="Clark G."/>
            <person name="Dacks J."/>
            <person name="Van Der Giezen M."/>
            <person name="Tsaousis A."/>
            <person name="Roger A."/>
        </authorList>
    </citation>
    <scope>NUCLEOTIDE SEQUENCE [LARGE SCALE GENOMIC DNA]</scope>
    <source>
        <strain evidence="6">ATCC 50177 / NandII</strain>
    </source>
</reference>
<dbReference type="SUPFAM" id="SSF54814">
    <property type="entry name" value="Prokaryotic type KH domain (KH-domain type II)"/>
    <property type="match status" value="1"/>
</dbReference>
<evidence type="ECO:0000256" key="2">
    <source>
        <dbReference type="ARBA" id="ARBA00022741"/>
    </source>
</evidence>
<dbReference type="Proteomes" id="UP000078348">
    <property type="component" value="Unassembled WGS sequence"/>
</dbReference>
<organism evidence="5 6">
    <name type="scientific">Blastocystis sp. subtype 1 (strain ATCC 50177 / NandII)</name>
    <dbReference type="NCBI Taxonomy" id="478820"/>
    <lineage>
        <taxon>Eukaryota</taxon>
        <taxon>Sar</taxon>
        <taxon>Stramenopiles</taxon>
        <taxon>Bigyra</taxon>
        <taxon>Opalozoa</taxon>
        <taxon>Opalinata</taxon>
        <taxon>Blastocystidae</taxon>
        <taxon>Blastocystis</taxon>
    </lineage>
</organism>
<dbReference type="NCBIfam" id="TIGR00231">
    <property type="entry name" value="small_GTP"/>
    <property type="match status" value="1"/>
</dbReference>
<evidence type="ECO:0000256" key="3">
    <source>
        <dbReference type="ARBA" id="ARBA00023134"/>
    </source>
</evidence>